<organism evidence="1 2">
    <name type="scientific">Kitasatospora cineracea</name>
    <dbReference type="NCBI Taxonomy" id="88074"/>
    <lineage>
        <taxon>Bacteria</taxon>
        <taxon>Bacillati</taxon>
        <taxon>Actinomycetota</taxon>
        <taxon>Actinomycetes</taxon>
        <taxon>Kitasatosporales</taxon>
        <taxon>Streptomycetaceae</taxon>
        <taxon>Kitasatospora</taxon>
    </lineage>
</organism>
<dbReference type="EMBL" id="RJVJ01000001">
    <property type="protein sequence ID" value="ROR42990.1"/>
    <property type="molecule type" value="Genomic_DNA"/>
</dbReference>
<protein>
    <submittedName>
        <fullName evidence="1">Uncharacterized protein</fullName>
    </submittedName>
</protein>
<accession>A0A8G1UFK0</accession>
<evidence type="ECO:0000313" key="2">
    <source>
        <dbReference type="Proteomes" id="UP000267408"/>
    </source>
</evidence>
<evidence type="ECO:0000313" key="1">
    <source>
        <dbReference type="EMBL" id="ROR42990.1"/>
    </source>
</evidence>
<name>A0A8G1UFK0_9ACTN</name>
<proteinExistence type="predicted"/>
<comment type="caution">
    <text evidence="1">The sequence shown here is derived from an EMBL/GenBank/DDBJ whole genome shotgun (WGS) entry which is preliminary data.</text>
</comment>
<sequence length="401" mass="42662">MVRTGPSAADQRLIQLAADRGVDVSARQLERWRARPYPLLPPNPRVFPGRPVGGSSSTADDGLVGLIVWLGQNSRRGGDPFHLALRAFGVGLPVPEATVREAFARPVVRFAAKVVGRLGPLPEGGDLQDWVGDRADAIAREGVGRSSGVSRRVRAIDKELQQLPALAEGWSKVEGMDPGRKSSEPLDSTGRIFYAVAAAVGGIGEIDPDAIARMSRSQVGRGVPQWGAHLMENDPADVQSAFQSSPAHQLPGLPVDSGMNWILTIARESPLDRLRLGWDAAGEMGVWARGLCAQVEEELAAGQPGDRCVEWILGQIFGFGRLYLIQGLADPDPGPAQQAHTALTLVATFDGLNRTLASAGPEQLQLLRQITPPFLVGLFALPRLLEPIPDEAAGAPDGEGS</sequence>
<dbReference type="Proteomes" id="UP000267408">
    <property type="component" value="Unassembled WGS sequence"/>
</dbReference>
<gene>
    <name evidence="1" type="ORF">EDD39_1125</name>
</gene>
<reference evidence="1 2" key="1">
    <citation type="submission" date="2018-11" db="EMBL/GenBank/DDBJ databases">
        <title>Sequencing the genomes of 1000 actinobacteria strains.</title>
        <authorList>
            <person name="Klenk H.-P."/>
        </authorList>
    </citation>
    <scope>NUCLEOTIDE SEQUENCE [LARGE SCALE GENOMIC DNA]</scope>
    <source>
        <strain evidence="1 2">DSM 44780</strain>
    </source>
</reference>
<dbReference type="AlphaFoldDB" id="A0A8G1UFK0"/>